<reference evidence="2" key="2">
    <citation type="journal article" date="2021" name="PeerJ">
        <title>Extensive microbial diversity within the chicken gut microbiome revealed by metagenomics and culture.</title>
        <authorList>
            <person name="Gilroy R."/>
            <person name="Ravi A."/>
            <person name="Getino M."/>
            <person name="Pursley I."/>
            <person name="Horton D.L."/>
            <person name="Alikhan N.F."/>
            <person name="Baker D."/>
            <person name="Gharbi K."/>
            <person name="Hall N."/>
            <person name="Watson M."/>
            <person name="Adriaenssens E.M."/>
            <person name="Foster-Nyarko E."/>
            <person name="Jarju S."/>
            <person name="Secka A."/>
            <person name="Antonio M."/>
            <person name="Oren A."/>
            <person name="Chaudhuri R.R."/>
            <person name="La Ragione R."/>
            <person name="Hildebrand F."/>
            <person name="Pallen M.J."/>
        </authorList>
    </citation>
    <scope>NUCLEOTIDE SEQUENCE</scope>
    <source>
        <strain evidence="2">CHK199-13235</strain>
    </source>
</reference>
<proteinExistence type="predicted"/>
<evidence type="ECO:0000313" key="2">
    <source>
        <dbReference type="EMBL" id="HIS76317.1"/>
    </source>
</evidence>
<comment type="caution">
    <text evidence="2">The sequence shown here is derived from an EMBL/GenBank/DDBJ whole genome shotgun (WGS) entry which is preliminary data.</text>
</comment>
<dbReference type="Pfam" id="PF20037">
    <property type="entry name" value="DUF6440"/>
    <property type="match status" value="1"/>
</dbReference>
<dbReference type="InterPro" id="IPR045515">
    <property type="entry name" value="DUF6440"/>
</dbReference>
<dbReference type="EMBL" id="DVJP01000039">
    <property type="protein sequence ID" value="HIS76317.1"/>
    <property type="molecule type" value="Genomic_DNA"/>
</dbReference>
<feature type="domain" description="DUF6440" evidence="1">
    <location>
        <begin position="6"/>
        <end position="57"/>
    </location>
</feature>
<accession>A0A9D1FMM4</accession>
<evidence type="ECO:0000313" key="3">
    <source>
        <dbReference type="Proteomes" id="UP000824002"/>
    </source>
</evidence>
<dbReference type="AlphaFoldDB" id="A0A9D1FMM4"/>
<protein>
    <recommendedName>
        <fullName evidence="1">DUF6440 domain-containing protein</fullName>
    </recommendedName>
</protein>
<reference evidence="2" key="1">
    <citation type="submission" date="2020-10" db="EMBL/GenBank/DDBJ databases">
        <authorList>
            <person name="Gilroy R."/>
        </authorList>
    </citation>
    <scope>NUCLEOTIDE SEQUENCE</scope>
    <source>
        <strain evidence="2">CHK199-13235</strain>
    </source>
</reference>
<gene>
    <name evidence="2" type="ORF">IAB51_05830</name>
</gene>
<organism evidence="2 3">
    <name type="scientific">Candidatus Merdivicinus excrementipullorum</name>
    <dbReference type="NCBI Taxonomy" id="2840867"/>
    <lineage>
        <taxon>Bacteria</taxon>
        <taxon>Bacillati</taxon>
        <taxon>Bacillota</taxon>
        <taxon>Clostridia</taxon>
        <taxon>Eubacteriales</taxon>
        <taxon>Oscillospiraceae</taxon>
        <taxon>Oscillospiraceae incertae sedis</taxon>
        <taxon>Candidatus Merdivicinus</taxon>
    </lineage>
</organism>
<name>A0A9D1FMM4_9FIRM</name>
<sequence>MAKEKRFVAVWEESTMLRGIRVLVDTQTGVHYLSLELPSGGGGVTPLLGPDGKPVITLEDVEALGKGIYGN</sequence>
<dbReference type="Proteomes" id="UP000824002">
    <property type="component" value="Unassembled WGS sequence"/>
</dbReference>
<evidence type="ECO:0000259" key="1">
    <source>
        <dbReference type="Pfam" id="PF20037"/>
    </source>
</evidence>